<name>A0AAI8MQ24_9HELI</name>
<keyword evidence="4" id="KW-1185">Reference proteome</keyword>
<dbReference type="KEGG" id="hcb:HCBAA847_2365"/>
<sequence length="105" mass="11769">MKKYRLIFVLLLVGYTTSYAEQNPKQSVIESIPTLTNPFKHNSTQNLELQAIINNKALLNGQWHKLGDVIDGYTITALHSQGIVLQKSSTRFALSLNGTLEQLEP</sequence>
<evidence type="ECO:0008006" key="6">
    <source>
        <dbReference type="Google" id="ProtNLM"/>
    </source>
</evidence>
<organism evidence="2 5">
    <name type="scientific">Helicobacter cinaedi CCUG 18818 = ATCC BAA-847</name>
    <dbReference type="NCBI Taxonomy" id="537971"/>
    <lineage>
        <taxon>Bacteria</taxon>
        <taxon>Pseudomonadati</taxon>
        <taxon>Campylobacterota</taxon>
        <taxon>Epsilonproteobacteria</taxon>
        <taxon>Campylobacterales</taxon>
        <taxon>Helicobacteraceae</taxon>
        <taxon>Helicobacter</taxon>
    </lineage>
</organism>
<dbReference type="EMBL" id="DS990391">
    <property type="protein sequence ID" value="EFR46221.1"/>
    <property type="molecule type" value="Genomic_DNA"/>
</dbReference>
<dbReference type="GeneID" id="66540505"/>
<evidence type="ECO:0000313" key="2">
    <source>
        <dbReference type="EMBL" id="BAM33580.1"/>
    </source>
</evidence>
<reference evidence="4" key="4">
    <citation type="journal article" date="2014" name="Genome Announc.">
        <title>Draft genome sequences of six enterohepatic helicobacter species isolated from humans and one from rhesus macaques.</title>
        <authorList>
            <person name="Shen Z."/>
            <person name="Sheh A."/>
            <person name="Young S.K."/>
            <person name="Abouelliel A."/>
            <person name="Ward D.V."/>
            <person name="Earl A.M."/>
            <person name="Fox J.G."/>
        </authorList>
    </citation>
    <scope>NUCLEOTIDE SEQUENCE [LARGE SCALE GENOMIC DNA]</scope>
    <source>
        <strain evidence="4">CCUG 18818</strain>
    </source>
</reference>
<gene>
    <name evidence="2" type="ORF">HCBAA847_2365</name>
    <name evidence="3" type="ORF">HCCG_00767</name>
</gene>
<dbReference type="Proteomes" id="UP000005755">
    <property type="component" value="Unassembled WGS sequence"/>
</dbReference>
<evidence type="ECO:0000313" key="3">
    <source>
        <dbReference type="EMBL" id="EFR46221.1"/>
    </source>
</evidence>
<evidence type="ECO:0000256" key="1">
    <source>
        <dbReference type="SAM" id="SignalP"/>
    </source>
</evidence>
<accession>A0AAI8MQ24</accession>
<evidence type="ECO:0000313" key="4">
    <source>
        <dbReference type="Proteomes" id="UP000005755"/>
    </source>
</evidence>
<proteinExistence type="predicted"/>
<reference evidence="2" key="3">
    <citation type="submission" date="2012-07" db="EMBL/GenBank/DDBJ databases">
        <authorList>
            <person name="Akiyama T."/>
            <person name="Takeshita N."/>
            <person name="Ohmagari N."/>
            <person name="Kirikae T."/>
        </authorList>
    </citation>
    <scope>NUCLEOTIDE SEQUENCE</scope>
    <source>
        <strain evidence="2">ATCC BAA-847</strain>
    </source>
</reference>
<keyword evidence="1" id="KW-0732">Signal</keyword>
<protein>
    <recommendedName>
        <fullName evidence="6">MSHA biogenesis protein MshK</fullName>
    </recommendedName>
</protein>
<feature type="signal peptide" evidence="1">
    <location>
        <begin position="1"/>
        <end position="20"/>
    </location>
</feature>
<dbReference type="AlphaFoldDB" id="A0AAI8MQ24"/>
<dbReference type="Proteomes" id="UP000006036">
    <property type="component" value="Chromosome 1"/>
</dbReference>
<reference evidence="3" key="1">
    <citation type="submission" date="2008-08" db="EMBL/GenBank/DDBJ databases">
        <title>Annotation of Helicobacter cinaedi strain CCUG 18818.</title>
        <authorList>
            <consortium name="The Broad Institute Genome Sequencing Platform"/>
            <person name="Fox J.G."/>
            <person name="Shen Z."/>
            <person name="Charoenlap N."/>
            <person name="Schauer D.B."/>
            <person name="Ward D."/>
            <person name="Mehta T."/>
            <person name="Young S."/>
            <person name="Jaffe D."/>
            <person name="Gnerre S."/>
            <person name="Berlin A."/>
            <person name="Heiman D."/>
            <person name="Hepburn T."/>
            <person name="Shea T."/>
            <person name="Sykes S."/>
            <person name="Alvarado L."/>
            <person name="Kodira C."/>
            <person name="Borodovsky M."/>
            <person name="Lander E."/>
            <person name="Galagan J."/>
            <person name="Nusbaum C."/>
            <person name="Birren B."/>
        </authorList>
    </citation>
    <scope>NUCLEOTIDE SEQUENCE</scope>
    <source>
        <strain evidence="3">CCUG 18818</strain>
    </source>
</reference>
<dbReference type="EMBL" id="AP012492">
    <property type="protein sequence ID" value="BAM33580.1"/>
    <property type="molecule type" value="Genomic_DNA"/>
</dbReference>
<dbReference type="RefSeq" id="WP_002956072.1">
    <property type="nucleotide sequence ID" value="NC_020555.1"/>
</dbReference>
<feature type="chain" id="PRO_5042490966" description="MSHA biogenesis protein MshK" evidence="1">
    <location>
        <begin position="21"/>
        <end position="105"/>
    </location>
</feature>
<evidence type="ECO:0000313" key="5">
    <source>
        <dbReference type="Proteomes" id="UP000006036"/>
    </source>
</evidence>
<reference evidence="2 5" key="2">
    <citation type="journal article" date="2012" name="J. Bacteriol.">
        <title>Complete Genome Sequence of Helicobacter cinaedi Type Strain ATCC BAA-847.</title>
        <authorList>
            <person name="Miyoshi-Akiyama T."/>
            <person name="Takeshita N."/>
            <person name="Ohmagari N."/>
            <person name="Kirikae T."/>
        </authorList>
    </citation>
    <scope>NUCLEOTIDE SEQUENCE [LARGE SCALE GENOMIC DNA]</scope>
    <source>
        <strain evidence="2 5">ATCC BAA-847</strain>
    </source>
</reference>